<keyword evidence="5" id="KW-1185">Reference proteome</keyword>
<keyword evidence="2" id="KW-0378">Hydrolase</keyword>
<accession>A0A6C2U5J1</accession>
<evidence type="ECO:0000256" key="2">
    <source>
        <dbReference type="ARBA" id="ARBA00022801"/>
    </source>
</evidence>
<sequence>MNRRDGLRTGMNVVVIKSDQQRADTIAALGNPWMITPNLDRLARESVAFGNAFCCGATCVASRGAFYTGQFPHNTGCYAFEPWAHNRTWLHEIQESGYRTAAIGKVHHWPAEEKMAFDERVYAENFPEMKGSHDDYANYLKAHGLESPCKVLTQDGMWLEKCTSDVFPYDEEHHVDQYVGRMATRWINDYEGEKPFYLHIGFQGPHDPYDPPKRFLDMYEGRDVPLPHFDKGGLDARPPQYARFMEATRNPNKFDVAPPYGVWACELQDKNEEDLKRMRRHYYAKITGIDHQVGKILDALEAQGLMDNTLILFTSDHGDNLGDHEMIYKWLMTEQALHVPMLARLPGGVRGGAVDDDLFTQMDIGPTILTALGLEVPQRLDGRSNWKRLANGDAGEAPERVYCEDNYLTMVRSNDRKLIYYAGQEHEEYFDLSTDPWEEHNLAADPDFAQEILQTKADMLDWLTVSRYLGSLPHINDPCGKRGIWPANHPHDPYVLSTGSKKPGNP</sequence>
<evidence type="ECO:0000313" key="4">
    <source>
        <dbReference type="EMBL" id="VGO15332.1"/>
    </source>
</evidence>
<evidence type="ECO:0000313" key="5">
    <source>
        <dbReference type="Proteomes" id="UP000366872"/>
    </source>
</evidence>
<name>A0A6C2U5J1_PONDE</name>
<dbReference type="SUPFAM" id="SSF53649">
    <property type="entry name" value="Alkaline phosphatase-like"/>
    <property type="match status" value="1"/>
</dbReference>
<dbReference type="GO" id="GO:0005737">
    <property type="term" value="C:cytoplasm"/>
    <property type="evidence" value="ECO:0007669"/>
    <property type="project" value="TreeGrafter"/>
</dbReference>
<dbReference type="Gene3D" id="3.40.720.10">
    <property type="entry name" value="Alkaline Phosphatase, subunit A"/>
    <property type="match status" value="1"/>
</dbReference>
<keyword evidence="1" id="KW-0479">Metal-binding</keyword>
<dbReference type="Proteomes" id="UP000366872">
    <property type="component" value="Unassembled WGS sequence"/>
</dbReference>
<dbReference type="PANTHER" id="PTHR45953:SF1">
    <property type="entry name" value="IDURONATE 2-SULFATASE"/>
    <property type="match status" value="1"/>
</dbReference>
<reference evidence="4 5" key="1">
    <citation type="submission" date="2019-04" db="EMBL/GenBank/DDBJ databases">
        <authorList>
            <person name="Van Vliet M D."/>
        </authorList>
    </citation>
    <scope>NUCLEOTIDE SEQUENCE [LARGE SCALE GENOMIC DNA]</scope>
    <source>
        <strain evidence="4 5">F1</strain>
    </source>
</reference>
<dbReference type="Pfam" id="PF00884">
    <property type="entry name" value="Sulfatase"/>
    <property type="match status" value="1"/>
</dbReference>
<dbReference type="InterPro" id="IPR000917">
    <property type="entry name" value="Sulfatase_N"/>
</dbReference>
<dbReference type="RefSeq" id="WP_136080904.1">
    <property type="nucleotide sequence ID" value="NZ_CAAHFG010000002.1"/>
</dbReference>
<dbReference type="GO" id="GO:0046872">
    <property type="term" value="F:metal ion binding"/>
    <property type="evidence" value="ECO:0007669"/>
    <property type="project" value="UniProtKB-KW"/>
</dbReference>
<dbReference type="PANTHER" id="PTHR45953">
    <property type="entry name" value="IDURONATE 2-SULFATASE"/>
    <property type="match status" value="1"/>
</dbReference>
<dbReference type="GO" id="GO:0008484">
    <property type="term" value="F:sulfuric ester hydrolase activity"/>
    <property type="evidence" value="ECO:0007669"/>
    <property type="project" value="TreeGrafter"/>
</dbReference>
<dbReference type="InterPro" id="IPR017850">
    <property type="entry name" value="Alkaline_phosphatase_core_sf"/>
</dbReference>
<evidence type="ECO:0000256" key="1">
    <source>
        <dbReference type="ARBA" id="ARBA00022723"/>
    </source>
</evidence>
<evidence type="ECO:0000259" key="3">
    <source>
        <dbReference type="Pfam" id="PF00884"/>
    </source>
</evidence>
<dbReference type="EMBL" id="CAAHFG010000002">
    <property type="protein sequence ID" value="VGO15332.1"/>
    <property type="molecule type" value="Genomic_DNA"/>
</dbReference>
<protein>
    <submittedName>
        <fullName evidence="4">Arylsulfatase</fullName>
    </submittedName>
</protein>
<gene>
    <name evidence="4" type="ORF">PDESU_03915</name>
</gene>
<proteinExistence type="predicted"/>
<dbReference type="AlphaFoldDB" id="A0A6C2U5J1"/>
<feature type="domain" description="Sulfatase N-terminal" evidence="3">
    <location>
        <begin position="12"/>
        <end position="373"/>
    </location>
</feature>
<organism evidence="4 5">
    <name type="scientific">Pontiella desulfatans</name>
    <dbReference type="NCBI Taxonomy" id="2750659"/>
    <lineage>
        <taxon>Bacteria</taxon>
        <taxon>Pseudomonadati</taxon>
        <taxon>Kiritimatiellota</taxon>
        <taxon>Kiritimatiellia</taxon>
        <taxon>Kiritimatiellales</taxon>
        <taxon>Pontiellaceae</taxon>
        <taxon>Pontiella</taxon>
    </lineage>
</organism>